<reference evidence="1" key="1">
    <citation type="submission" date="2022-11" db="EMBL/GenBank/DDBJ databases">
        <title>Genome Sequence of Nemania bipapillata.</title>
        <authorList>
            <person name="Buettner E."/>
        </authorList>
    </citation>
    <scope>NUCLEOTIDE SEQUENCE</scope>
    <source>
        <strain evidence="1">CP14</strain>
    </source>
</reference>
<evidence type="ECO:0000313" key="1">
    <source>
        <dbReference type="EMBL" id="KAJ8108623.1"/>
    </source>
</evidence>
<sequence>MVRTAPTRPMIEDTPTRSLRGALRPVHMFSSPRKEPRSAPGHSAHEIDRSQPPRLGTMVPYQEEPPVGHFIRPSSAASAQSRNVSSERAFALDQSDQRQTSGNSLLHAQIRNLQRQLEMRNEEILQLRRQLETQEHIDIGTLCEQLRFAKRESMMWRKRAETAEKRVAVFQRFSSKFQALKDDVDGEPQAKGKSVDGGHDESSSCSIHTENREAFNDRIKHVFAKKMKFGGGDGAVFEDEFKEASHAGPVRQFELHRGRSRRTVKLWEAAQELFDLQEGGSMRM</sequence>
<protein>
    <submittedName>
        <fullName evidence="1">Uncharacterized protein</fullName>
    </submittedName>
</protein>
<organism evidence="1 2">
    <name type="scientific">Nemania bipapillata</name>
    <dbReference type="NCBI Taxonomy" id="110536"/>
    <lineage>
        <taxon>Eukaryota</taxon>
        <taxon>Fungi</taxon>
        <taxon>Dikarya</taxon>
        <taxon>Ascomycota</taxon>
        <taxon>Pezizomycotina</taxon>
        <taxon>Sordariomycetes</taxon>
        <taxon>Xylariomycetidae</taxon>
        <taxon>Xylariales</taxon>
        <taxon>Xylariaceae</taxon>
        <taxon>Nemania</taxon>
    </lineage>
</organism>
<dbReference type="EMBL" id="JAPESX010002250">
    <property type="protein sequence ID" value="KAJ8108623.1"/>
    <property type="molecule type" value="Genomic_DNA"/>
</dbReference>
<keyword evidence="2" id="KW-1185">Reference proteome</keyword>
<evidence type="ECO:0000313" key="2">
    <source>
        <dbReference type="Proteomes" id="UP001153334"/>
    </source>
</evidence>
<dbReference type="Proteomes" id="UP001153334">
    <property type="component" value="Unassembled WGS sequence"/>
</dbReference>
<accession>A0ACC2I0X4</accession>
<name>A0ACC2I0X4_9PEZI</name>
<comment type="caution">
    <text evidence="1">The sequence shown here is derived from an EMBL/GenBank/DDBJ whole genome shotgun (WGS) entry which is preliminary data.</text>
</comment>
<proteinExistence type="predicted"/>
<gene>
    <name evidence="1" type="ORF">ONZ43_g6369</name>
</gene>